<dbReference type="EMBL" id="JACCFQ010000001">
    <property type="protein sequence ID" value="NYJ18083.1"/>
    <property type="molecule type" value="Genomic_DNA"/>
</dbReference>
<feature type="transmembrane region" description="Helical" evidence="1">
    <location>
        <begin position="9"/>
        <end position="30"/>
    </location>
</feature>
<comment type="caution">
    <text evidence="2">The sequence shown here is derived from an EMBL/GenBank/DDBJ whole genome shotgun (WGS) entry which is preliminary data.</text>
</comment>
<accession>A0A7Z0J4R1</accession>
<keyword evidence="3" id="KW-1185">Reference proteome</keyword>
<dbReference type="Proteomes" id="UP000560069">
    <property type="component" value="Unassembled WGS sequence"/>
</dbReference>
<dbReference type="RefSeq" id="WP_179442764.1">
    <property type="nucleotide sequence ID" value="NZ_BAAALK010000007.1"/>
</dbReference>
<reference evidence="2 3" key="1">
    <citation type="submission" date="2020-07" db="EMBL/GenBank/DDBJ databases">
        <title>Sequencing the genomes of 1000 actinobacteria strains.</title>
        <authorList>
            <person name="Klenk H.-P."/>
        </authorList>
    </citation>
    <scope>NUCLEOTIDE SEQUENCE [LARGE SCALE GENOMIC DNA]</scope>
    <source>
        <strain evidence="2 3">DSM 15664</strain>
    </source>
</reference>
<keyword evidence="1" id="KW-0472">Membrane</keyword>
<proteinExistence type="predicted"/>
<sequence length="90" mass="9591">MDKTAKKCTVWAVVCFVVAAAIHMIWPVFITARDGFPWEGSAFSGVVQPFLSVFQGILVSLGGALVGAAVVVNWLTTRVSVTKGAPRQLN</sequence>
<dbReference type="AlphaFoldDB" id="A0A7Z0J4R1"/>
<evidence type="ECO:0000313" key="2">
    <source>
        <dbReference type="EMBL" id="NYJ18083.1"/>
    </source>
</evidence>
<gene>
    <name evidence="2" type="ORF">HNR11_002617</name>
</gene>
<feature type="transmembrane region" description="Helical" evidence="1">
    <location>
        <begin position="50"/>
        <end position="75"/>
    </location>
</feature>
<name>A0A7Z0J4R1_9MICC</name>
<evidence type="ECO:0000313" key="3">
    <source>
        <dbReference type="Proteomes" id="UP000560069"/>
    </source>
</evidence>
<organism evidence="2 3">
    <name type="scientific">Nesterenkonia sandarakina</name>
    <dbReference type="NCBI Taxonomy" id="272918"/>
    <lineage>
        <taxon>Bacteria</taxon>
        <taxon>Bacillati</taxon>
        <taxon>Actinomycetota</taxon>
        <taxon>Actinomycetes</taxon>
        <taxon>Micrococcales</taxon>
        <taxon>Micrococcaceae</taxon>
        <taxon>Nesterenkonia</taxon>
    </lineage>
</organism>
<keyword evidence="1" id="KW-1133">Transmembrane helix</keyword>
<evidence type="ECO:0000256" key="1">
    <source>
        <dbReference type="SAM" id="Phobius"/>
    </source>
</evidence>
<protein>
    <submittedName>
        <fullName evidence="2">Uncharacterized protein</fullName>
    </submittedName>
</protein>
<keyword evidence="1" id="KW-0812">Transmembrane</keyword>